<dbReference type="SUPFAM" id="SSF88946">
    <property type="entry name" value="Sigma2 domain of RNA polymerase sigma factors"/>
    <property type="match status" value="1"/>
</dbReference>
<keyword evidence="3" id="KW-1185">Reference proteome</keyword>
<name>A0ABY4HH98_9BACI</name>
<evidence type="ECO:0000259" key="1">
    <source>
        <dbReference type="Pfam" id="PF12645"/>
    </source>
</evidence>
<proteinExistence type="predicted"/>
<evidence type="ECO:0000313" key="2">
    <source>
        <dbReference type="EMBL" id="UOR13768.1"/>
    </source>
</evidence>
<dbReference type="EMBL" id="CP095075">
    <property type="protein sequence ID" value="UOR13768.1"/>
    <property type="molecule type" value="Genomic_DNA"/>
</dbReference>
<organism evidence="2 3">
    <name type="scientific">Halobacillus amylolyticus</name>
    <dbReference type="NCBI Taxonomy" id="2932259"/>
    <lineage>
        <taxon>Bacteria</taxon>
        <taxon>Bacillati</taxon>
        <taxon>Bacillota</taxon>
        <taxon>Bacilli</taxon>
        <taxon>Bacillales</taxon>
        <taxon>Bacillaceae</taxon>
        <taxon>Halobacillus</taxon>
    </lineage>
</organism>
<sequence>MSELYTLLLRAKQEDEEALSELIEKFDPKMKKLSASLPSSEREDLEQELRIQMIRSIRKFDIEALVPFWSCYKEEK</sequence>
<accession>A0ABY4HH98</accession>
<feature type="domain" description="Helix-turn-helix conjugative transposon-like" evidence="1">
    <location>
        <begin position="5"/>
        <end position="61"/>
    </location>
</feature>
<dbReference type="Gene3D" id="1.10.1740.10">
    <property type="match status" value="1"/>
</dbReference>
<gene>
    <name evidence="2" type="ORF">MUO15_10165</name>
</gene>
<dbReference type="Pfam" id="PF12645">
    <property type="entry name" value="HTH_16"/>
    <property type="match status" value="1"/>
</dbReference>
<dbReference type="Proteomes" id="UP000830326">
    <property type="component" value="Chromosome"/>
</dbReference>
<dbReference type="RefSeq" id="WP_245035592.1">
    <property type="nucleotide sequence ID" value="NZ_CP095075.1"/>
</dbReference>
<reference evidence="2" key="1">
    <citation type="submission" date="2022-04" db="EMBL/GenBank/DDBJ databases">
        <title>Halobacillus sp. isolated from saltern.</title>
        <authorList>
            <person name="Won M."/>
            <person name="Lee C.-M."/>
            <person name="Woen H.-Y."/>
            <person name="Kwon S.-W."/>
        </authorList>
    </citation>
    <scope>NUCLEOTIDE SEQUENCE</scope>
    <source>
        <strain evidence="2">SSHM10-5</strain>
    </source>
</reference>
<dbReference type="InterPro" id="IPR024760">
    <property type="entry name" value="HTH_dom_conjug_TS-like"/>
</dbReference>
<dbReference type="InterPro" id="IPR013325">
    <property type="entry name" value="RNA_pol_sigma_r2"/>
</dbReference>
<protein>
    <submittedName>
        <fullName evidence="2">Helix-turn-helix domain-containing protein</fullName>
    </submittedName>
</protein>
<evidence type="ECO:0000313" key="3">
    <source>
        <dbReference type="Proteomes" id="UP000830326"/>
    </source>
</evidence>